<protein>
    <submittedName>
        <fullName evidence="1">Uncharacterized protein</fullName>
    </submittedName>
</protein>
<evidence type="ECO:0000313" key="1">
    <source>
        <dbReference type="EMBL" id="QHT04875.1"/>
    </source>
</evidence>
<dbReference type="AlphaFoldDB" id="A0A6C0CN21"/>
<dbReference type="EMBL" id="MN739440">
    <property type="protein sequence ID" value="QHT04875.1"/>
    <property type="molecule type" value="Genomic_DNA"/>
</dbReference>
<name>A0A6C0CN21_9ZZZZ</name>
<proteinExistence type="predicted"/>
<organism evidence="1">
    <name type="scientific">viral metagenome</name>
    <dbReference type="NCBI Taxonomy" id="1070528"/>
    <lineage>
        <taxon>unclassified sequences</taxon>
        <taxon>metagenomes</taxon>
        <taxon>organismal metagenomes</taxon>
    </lineage>
</organism>
<reference evidence="1" key="1">
    <citation type="journal article" date="2020" name="Nature">
        <title>Giant virus diversity and host interactions through global metagenomics.</title>
        <authorList>
            <person name="Schulz F."/>
            <person name="Roux S."/>
            <person name="Paez-Espino D."/>
            <person name="Jungbluth S."/>
            <person name="Walsh D.A."/>
            <person name="Denef V.J."/>
            <person name="McMahon K.D."/>
            <person name="Konstantinidis K.T."/>
            <person name="Eloe-Fadrosh E.A."/>
            <person name="Kyrpides N.C."/>
            <person name="Woyke T."/>
        </authorList>
    </citation>
    <scope>NUCLEOTIDE SEQUENCE</scope>
    <source>
        <strain evidence="1">GVMAG-M-3300021343-4</strain>
    </source>
</reference>
<accession>A0A6C0CN21</accession>
<sequence>MISLPSLISRSFATITKPVPVLKRKWRIDHYANGVGAQKLLKLVQAHNLDHPVVKCKKTSTGEWSTTVEVKGLLTVTKTHSIRNTSIGNAYNNVYNCLRNELLDWLVERHTETETTCPPPSKPSKIIFIDIDNASNRFMRECSKGIPKEQIYGFHGAHSTPKKYSKWMNVIGATHKVKDAADINIAYYASKIISQRSPDQGPLSIYIISNDKCFIELAQTIHDDNPWLEECVVKRNI</sequence>